<dbReference type="EMBL" id="CP042910">
    <property type="protein sequence ID" value="QEG16110.1"/>
    <property type="molecule type" value="Genomic_DNA"/>
</dbReference>
<sequence length="139" mass="15024">MRFYFHMTGVCVLSFILSGCSNSSGIPAPTRAVVTGEIKFNDKPIQSGQITFLPTKGPVAMGPVSEGTYRIDWKGGVPVGECKVEILGYEETGKEIIVGAGGKTEKETRQVLPAKYNTESTLSVTVEEGQENQCDFDLK</sequence>
<dbReference type="RefSeq" id="WP_149302580.1">
    <property type="nucleotide sequence ID" value="NZ_CAXBMG010000068.1"/>
</dbReference>
<name>A0ABX5YKH6_9PLAN</name>
<accession>A0ABX5YKH6</accession>
<gene>
    <name evidence="2" type="ORF">GmarT_19710</name>
</gene>
<evidence type="ECO:0008006" key="4">
    <source>
        <dbReference type="Google" id="ProtNLM"/>
    </source>
</evidence>
<feature type="chain" id="PRO_5046208349" description="Carboxypeptidase regulatory-like domain-containing protein" evidence="1">
    <location>
        <begin position="24"/>
        <end position="139"/>
    </location>
</feature>
<dbReference type="Proteomes" id="UP000322887">
    <property type="component" value="Chromosome"/>
</dbReference>
<reference evidence="2 3" key="1">
    <citation type="submission" date="2019-08" db="EMBL/GenBank/DDBJ databases">
        <title>Deep-cultivation of Planctomycetes and their phenomic and genomic characterization uncovers novel biology.</title>
        <authorList>
            <person name="Wiegand S."/>
            <person name="Jogler M."/>
            <person name="Boedeker C."/>
            <person name="Pinto D."/>
            <person name="Vollmers J."/>
            <person name="Rivas-Marin E."/>
            <person name="Kohn T."/>
            <person name="Peeters S.H."/>
            <person name="Heuer A."/>
            <person name="Rast P."/>
            <person name="Oberbeckmann S."/>
            <person name="Bunk B."/>
            <person name="Jeske O."/>
            <person name="Meyerdierks A."/>
            <person name="Storesund J.E."/>
            <person name="Kallscheuer N."/>
            <person name="Luecker S."/>
            <person name="Lage O.M."/>
            <person name="Pohl T."/>
            <person name="Merkel B.J."/>
            <person name="Hornburger P."/>
            <person name="Mueller R.-W."/>
            <person name="Bruemmer F."/>
            <person name="Labrenz M."/>
            <person name="Spormann A.M."/>
            <person name="Op den Camp H."/>
            <person name="Overmann J."/>
            <person name="Amann R."/>
            <person name="Jetten M.S.M."/>
            <person name="Mascher T."/>
            <person name="Medema M.H."/>
            <person name="Devos D.P."/>
            <person name="Kaster A.-K."/>
            <person name="Ovreas L."/>
            <person name="Rohde M."/>
            <person name="Galperin M.Y."/>
            <person name="Jogler C."/>
        </authorList>
    </citation>
    <scope>NUCLEOTIDE SEQUENCE [LARGE SCALE GENOMIC DNA]</scope>
    <source>
        <strain evidence="2 3">DSM 8797</strain>
    </source>
</reference>
<evidence type="ECO:0000313" key="3">
    <source>
        <dbReference type="Proteomes" id="UP000322887"/>
    </source>
</evidence>
<dbReference type="GeneID" id="98646582"/>
<proteinExistence type="predicted"/>
<evidence type="ECO:0000256" key="1">
    <source>
        <dbReference type="SAM" id="SignalP"/>
    </source>
</evidence>
<keyword evidence="3" id="KW-1185">Reference proteome</keyword>
<keyword evidence="1" id="KW-0732">Signal</keyword>
<dbReference type="PROSITE" id="PS51257">
    <property type="entry name" value="PROKAR_LIPOPROTEIN"/>
    <property type="match status" value="1"/>
</dbReference>
<organism evidence="2 3">
    <name type="scientific">Gimesia maris</name>
    <dbReference type="NCBI Taxonomy" id="122"/>
    <lineage>
        <taxon>Bacteria</taxon>
        <taxon>Pseudomonadati</taxon>
        <taxon>Planctomycetota</taxon>
        <taxon>Planctomycetia</taxon>
        <taxon>Planctomycetales</taxon>
        <taxon>Planctomycetaceae</taxon>
        <taxon>Gimesia</taxon>
    </lineage>
</organism>
<evidence type="ECO:0000313" key="2">
    <source>
        <dbReference type="EMBL" id="QEG16110.1"/>
    </source>
</evidence>
<protein>
    <recommendedName>
        <fullName evidence="4">Carboxypeptidase regulatory-like domain-containing protein</fullName>
    </recommendedName>
</protein>
<feature type="signal peptide" evidence="1">
    <location>
        <begin position="1"/>
        <end position="23"/>
    </location>
</feature>